<dbReference type="PIRSF" id="PIRSF002741">
    <property type="entry name" value="MppA"/>
    <property type="match status" value="1"/>
</dbReference>
<evidence type="ECO:0000313" key="8">
    <source>
        <dbReference type="Proteomes" id="UP000306509"/>
    </source>
</evidence>
<dbReference type="STRING" id="180332.GCA_000797495_04215"/>
<feature type="signal peptide" evidence="5">
    <location>
        <begin position="1"/>
        <end position="27"/>
    </location>
</feature>
<evidence type="ECO:0000256" key="4">
    <source>
        <dbReference type="ARBA" id="ARBA00022729"/>
    </source>
</evidence>
<gene>
    <name evidence="7" type="primary">dppE</name>
    <name evidence="7" type="ORF">DSM106044_00933</name>
</gene>
<dbReference type="Gene3D" id="3.90.76.10">
    <property type="entry name" value="Dipeptide-binding Protein, Domain 1"/>
    <property type="match status" value="1"/>
</dbReference>
<dbReference type="InterPro" id="IPR000914">
    <property type="entry name" value="SBP_5_dom"/>
</dbReference>
<keyword evidence="8" id="KW-1185">Reference proteome</keyword>
<dbReference type="EMBL" id="QGQD01000022">
    <property type="protein sequence ID" value="TLD02127.1"/>
    <property type="molecule type" value="Genomic_DNA"/>
</dbReference>
<feature type="domain" description="Solute-binding protein family 5" evidence="6">
    <location>
        <begin position="101"/>
        <end position="485"/>
    </location>
</feature>
<dbReference type="Proteomes" id="UP000306509">
    <property type="component" value="Unassembled WGS sequence"/>
</dbReference>
<dbReference type="RefSeq" id="WP_138001884.1">
    <property type="nucleotide sequence ID" value="NZ_QGQD01000022.1"/>
</dbReference>
<dbReference type="GO" id="GO:0015833">
    <property type="term" value="P:peptide transport"/>
    <property type="evidence" value="ECO:0007669"/>
    <property type="project" value="TreeGrafter"/>
</dbReference>
<keyword evidence="4 5" id="KW-0732">Signal</keyword>
<comment type="similarity">
    <text evidence="2">Belongs to the bacterial solute-binding protein 5 family.</text>
</comment>
<organism evidence="7 8">
    <name type="scientific">Robinsoniella peoriensis</name>
    <dbReference type="NCBI Taxonomy" id="180332"/>
    <lineage>
        <taxon>Bacteria</taxon>
        <taxon>Bacillati</taxon>
        <taxon>Bacillota</taxon>
        <taxon>Clostridia</taxon>
        <taxon>Lachnospirales</taxon>
        <taxon>Lachnospiraceae</taxon>
        <taxon>Robinsoniella</taxon>
    </lineage>
</organism>
<comment type="caution">
    <text evidence="7">The sequence shown here is derived from an EMBL/GenBank/DDBJ whole genome shotgun (WGS) entry which is preliminary data.</text>
</comment>
<dbReference type="InterPro" id="IPR030678">
    <property type="entry name" value="Peptide/Ni-bd"/>
</dbReference>
<evidence type="ECO:0000256" key="2">
    <source>
        <dbReference type="ARBA" id="ARBA00005695"/>
    </source>
</evidence>
<dbReference type="GO" id="GO:1904680">
    <property type="term" value="F:peptide transmembrane transporter activity"/>
    <property type="evidence" value="ECO:0007669"/>
    <property type="project" value="TreeGrafter"/>
</dbReference>
<evidence type="ECO:0000256" key="5">
    <source>
        <dbReference type="SAM" id="SignalP"/>
    </source>
</evidence>
<comment type="subcellular location">
    <subcellularLocation>
        <location evidence="1">Cell envelope</location>
    </subcellularLocation>
</comment>
<dbReference type="PANTHER" id="PTHR30290">
    <property type="entry name" value="PERIPLASMIC BINDING COMPONENT OF ABC TRANSPORTER"/>
    <property type="match status" value="1"/>
</dbReference>
<evidence type="ECO:0000256" key="1">
    <source>
        <dbReference type="ARBA" id="ARBA00004196"/>
    </source>
</evidence>
<evidence type="ECO:0000313" key="7">
    <source>
        <dbReference type="EMBL" id="TLD02127.1"/>
    </source>
</evidence>
<protein>
    <submittedName>
        <fullName evidence="7">Dipeptide-binding protein DppE</fullName>
    </submittedName>
</protein>
<dbReference type="FunFam" id="3.90.76.10:FF:000001">
    <property type="entry name" value="Oligopeptide ABC transporter substrate-binding protein"/>
    <property type="match status" value="1"/>
</dbReference>
<dbReference type="PANTHER" id="PTHR30290:SF10">
    <property type="entry name" value="PERIPLASMIC OLIGOPEPTIDE-BINDING PROTEIN-RELATED"/>
    <property type="match status" value="1"/>
</dbReference>
<dbReference type="Gene3D" id="3.40.190.10">
    <property type="entry name" value="Periplasmic binding protein-like II"/>
    <property type="match status" value="1"/>
</dbReference>
<dbReference type="GO" id="GO:0042597">
    <property type="term" value="C:periplasmic space"/>
    <property type="evidence" value="ECO:0007669"/>
    <property type="project" value="UniProtKB-ARBA"/>
</dbReference>
<dbReference type="Pfam" id="PF00496">
    <property type="entry name" value="SBP_bac_5"/>
    <property type="match status" value="1"/>
</dbReference>
<evidence type="ECO:0000259" key="6">
    <source>
        <dbReference type="Pfam" id="PF00496"/>
    </source>
</evidence>
<keyword evidence="3" id="KW-0813">Transport</keyword>
<dbReference type="InterPro" id="IPR039424">
    <property type="entry name" value="SBP_5"/>
</dbReference>
<dbReference type="CDD" id="cd08504">
    <property type="entry name" value="PBP2_OppA"/>
    <property type="match status" value="1"/>
</dbReference>
<dbReference type="SUPFAM" id="SSF53850">
    <property type="entry name" value="Periplasmic binding protein-like II"/>
    <property type="match status" value="1"/>
</dbReference>
<dbReference type="AlphaFoldDB" id="A0A4U8QAW6"/>
<evidence type="ECO:0000256" key="3">
    <source>
        <dbReference type="ARBA" id="ARBA00022448"/>
    </source>
</evidence>
<sequence length="567" mass="63181" precursor="true">MRKKKLLAFAMILIVMFNLVSCGNTSAGGKTDQVNTDQTGQENAVQKKAGAFPGTTDEDTVVLDITTEPVEMNSILVCDAVAMSILSHCMSGIARLDKNDEPVADLAEKWDISADNTKYVIYLKQNAKWSNGEPVTAKDFYFAWVTQMKPDTGAFMASFLYENIKNGEAFYNGQADESELGIKVRDDYTLEIEWSHPMTDGLFLLALPMYFPMNQKAYEEIGAAEYGKDADKMVTNGAYRLTEWTHDDHMMLERWDDYYNASDIRIPKVKLAMIGDTNTRLNAFTTGEIDLCNIYSEQIAQVKDKDEKAIHTYIDGGTWYLGFNMENEYLANENIRKALAYSIDTQSLLDNVIADGSVAADGLVPEMIAGAGEKSYASARGSLFAYDLENAKKYMELALEELKIAAADIKLTLDVVDTSYSQNQAAYIQQQWKTNLGIDVTINAQAWKALQEAKENGDFNISIEANGPTENTAMTFLEYFASDNVNNMGKYSNPEYDRLLADADEQGDAGKKQELMIQAEKLLLDDMAMGPLYFTCTTYAVSDKVEGLVRTPFQYFNVCDGASINAR</sequence>
<accession>A0A4U8QAW6</accession>
<dbReference type="Gene3D" id="3.10.105.10">
    <property type="entry name" value="Dipeptide-binding Protein, Domain 3"/>
    <property type="match status" value="1"/>
</dbReference>
<feature type="chain" id="PRO_5020488700" evidence="5">
    <location>
        <begin position="28"/>
        <end position="567"/>
    </location>
</feature>
<dbReference type="GO" id="GO:0030313">
    <property type="term" value="C:cell envelope"/>
    <property type="evidence" value="ECO:0007669"/>
    <property type="project" value="UniProtKB-SubCell"/>
</dbReference>
<dbReference type="GO" id="GO:0043190">
    <property type="term" value="C:ATP-binding cassette (ABC) transporter complex"/>
    <property type="evidence" value="ECO:0007669"/>
    <property type="project" value="InterPro"/>
</dbReference>
<proteinExistence type="inferred from homology"/>
<name>A0A4U8QAW6_9FIRM</name>
<reference evidence="7 8" key="1">
    <citation type="journal article" date="2019" name="Anaerobe">
        <title>Detection of Robinsoniella peoriensis in multiple bone samples of a trauma patient.</title>
        <authorList>
            <person name="Schrottner P."/>
            <person name="Hartwich K."/>
            <person name="Bunk B."/>
            <person name="Schober I."/>
            <person name="Helbig S."/>
            <person name="Rudolph W.W."/>
            <person name="Gunzer F."/>
        </authorList>
    </citation>
    <scope>NUCLEOTIDE SEQUENCE [LARGE SCALE GENOMIC DNA]</scope>
    <source>
        <strain evidence="7 8">DSM 106044</strain>
    </source>
</reference>